<organism evidence="2 3">
    <name type="scientific">Adineta steineri</name>
    <dbReference type="NCBI Taxonomy" id="433720"/>
    <lineage>
        <taxon>Eukaryota</taxon>
        <taxon>Metazoa</taxon>
        <taxon>Spiralia</taxon>
        <taxon>Gnathifera</taxon>
        <taxon>Rotifera</taxon>
        <taxon>Eurotatoria</taxon>
        <taxon>Bdelloidea</taxon>
        <taxon>Adinetida</taxon>
        <taxon>Adinetidae</taxon>
        <taxon>Adineta</taxon>
    </lineage>
</organism>
<evidence type="ECO:0000256" key="1">
    <source>
        <dbReference type="SAM" id="MobiDB-lite"/>
    </source>
</evidence>
<dbReference type="Proteomes" id="UP000663881">
    <property type="component" value="Unassembled WGS sequence"/>
</dbReference>
<dbReference type="AlphaFoldDB" id="A0A820IVA6"/>
<sequence length="77" mass="8526">MTSFHPHSTKLPANTSADSNGACPHCHQPMKKSATSTGDFRTTLDKLFPNAYGLEEFVFETKQTLVPKGFYPHVNTL</sequence>
<proteinExistence type="predicted"/>
<evidence type="ECO:0000313" key="3">
    <source>
        <dbReference type="Proteomes" id="UP000663881"/>
    </source>
</evidence>
<feature type="non-terminal residue" evidence="2">
    <location>
        <position position="77"/>
    </location>
</feature>
<gene>
    <name evidence="2" type="ORF">OKA104_LOCUS47011</name>
</gene>
<protein>
    <submittedName>
        <fullName evidence="2">Uncharacterized protein</fullName>
    </submittedName>
</protein>
<feature type="compositionally biased region" description="Polar residues" evidence="1">
    <location>
        <begin position="1"/>
        <end position="19"/>
    </location>
</feature>
<evidence type="ECO:0000313" key="2">
    <source>
        <dbReference type="EMBL" id="CAF4316518.1"/>
    </source>
</evidence>
<accession>A0A820IVA6</accession>
<dbReference type="EMBL" id="CAJOAY010018007">
    <property type="protein sequence ID" value="CAF4316518.1"/>
    <property type="molecule type" value="Genomic_DNA"/>
</dbReference>
<feature type="region of interest" description="Disordered" evidence="1">
    <location>
        <begin position="1"/>
        <end position="37"/>
    </location>
</feature>
<name>A0A820IVA6_9BILA</name>
<reference evidence="2" key="1">
    <citation type="submission" date="2021-02" db="EMBL/GenBank/DDBJ databases">
        <authorList>
            <person name="Nowell W R."/>
        </authorList>
    </citation>
    <scope>NUCLEOTIDE SEQUENCE</scope>
</reference>
<comment type="caution">
    <text evidence="2">The sequence shown here is derived from an EMBL/GenBank/DDBJ whole genome shotgun (WGS) entry which is preliminary data.</text>
</comment>